<comment type="similarity">
    <text evidence="6">Belongs to the ABC-4 integral membrane protein family.</text>
</comment>
<feature type="transmembrane region" description="Helical" evidence="7">
    <location>
        <begin position="21"/>
        <end position="45"/>
    </location>
</feature>
<keyword evidence="4 7" id="KW-1133">Transmembrane helix</keyword>
<evidence type="ECO:0000259" key="9">
    <source>
        <dbReference type="Pfam" id="PF12704"/>
    </source>
</evidence>
<evidence type="ECO:0000256" key="3">
    <source>
        <dbReference type="ARBA" id="ARBA00022692"/>
    </source>
</evidence>
<dbReference type="EMBL" id="NEMB01000003">
    <property type="protein sequence ID" value="PQQ68302.1"/>
    <property type="molecule type" value="Genomic_DNA"/>
</dbReference>
<protein>
    <recommendedName>
        <fullName evidence="12">ABC-type transport system, involved in lipoprotein release, permease component</fullName>
    </recommendedName>
</protein>
<feature type="transmembrane region" description="Helical" evidence="7">
    <location>
        <begin position="419"/>
        <end position="443"/>
    </location>
</feature>
<accession>A0A2S8REU4</accession>
<comment type="caution">
    <text evidence="10">The sequence shown here is derived from an EMBL/GenBank/DDBJ whole genome shotgun (WGS) entry which is preliminary data.</text>
</comment>
<dbReference type="Proteomes" id="UP000239720">
    <property type="component" value="Unassembled WGS sequence"/>
</dbReference>
<dbReference type="InterPro" id="IPR003838">
    <property type="entry name" value="ABC3_permease_C"/>
</dbReference>
<evidence type="ECO:0000256" key="7">
    <source>
        <dbReference type="SAM" id="Phobius"/>
    </source>
</evidence>
<reference evidence="10 11" key="1">
    <citation type="journal article" date="2018" name="Syst. Appl. Microbiol.">
        <title>Characterization and high-quality draft genome sequence of Herbivorax saccincola A7, an anaerobic, alkaliphilic, thermophilic, cellulolytic, and xylanolytic bacterium.</title>
        <authorList>
            <person name="Aikawa S."/>
            <person name="Baramee S."/>
            <person name="Sermsathanaswadi J."/>
            <person name="Thianheng P."/>
            <person name="Tachaapaikoon C."/>
            <person name="Shikata A."/>
            <person name="Waeonukul R."/>
            <person name="Pason P."/>
            <person name="Ratanakhanokchai K."/>
            <person name="Kosugi A."/>
        </authorList>
    </citation>
    <scope>NUCLEOTIDE SEQUENCE [LARGE SCALE GENOMIC DNA]</scope>
    <source>
        <strain evidence="10 11">A7</strain>
    </source>
</reference>
<name>A0A2S8REU4_9FIRM</name>
<dbReference type="GO" id="GO:0022857">
    <property type="term" value="F:transmembrane transporter activity"/>
    <property type="evidence" value="ECO:0007669"/>
    <property type="project" value="TreeGrafter"/>
</dbReference>
<dbReference type="AlphaFoldDB" id="A0A2S8REU4"/>
<feature type="transmembrane region" description="Helical" evidence="7">
    <location>
        <begin position="375"/>
        <end position="399"/>
    </location>
</feature>
<evidence type="ECO:0000256" key="4">
    <source>
        <dbReference type="ARBA" id="ARBA00022989"/>
    </source>
</evidence>
<feature type="domain" description="MacB-like periplasmic core" evidence="9">
    <location>
        <begin position="21"/>
        <end position="296"/>
    </location>
</feature>
<comment type="subcellular location">
    <subcellularLocation>
        <location evidence="1">Cell membrane</location>
        <topology evidence="1">Multi-pass membrane protein</topology>
    </subcellularLocation>
</comment>
<evidence type="ECO:0008006" key="12">
    <source>
        <dbReference type="Google" id="ProtNLM"/>
    </source>
</evidence>
<dbReference type="RefSeq" id="WP_105368675.1">
    <property type="nucleotide sequence ID" value="NZ_NEMB01000003.1"/>
</dbReference>
<keyword evidence="2" id="KW-1003">Cell membrane</keyword>
<dbReference type="GO" id="GO:0005886">
    <property type="term" value="C:plasma membrane"/>
    <property type="evidence" value="ECO:0007669"/>
    <property type="project" value="UniProtKB-SubCell"/>
</dbReference>
<dbReference type="PANTHER" id="PTHR30572">
    <property type="entry name" value="MEMBRANE COMPONENT OF TRANSPORTER-RELATED"/>
    <property type="match status" value="1"/>
</dbReference>
<dbReference type="InterPro" id="IPR050250">
    <property type="entry name" value="Macrolide_Exporter_MacB"/>
</dbReference>
<organism evidence="10 11">
    <name type="scientific">Acetivibrio saccincola</name>
    <dbReference type="NCBI Taxonomy" id="1677857"/>
    <lineage>
        <taxon>Bacteria</taxon>
        <taxon>Bacillati</taxon>
        <taxon>Bacillota</taxon>
        <taxon>Clostridia</taxon>
        <taxon>Eubacteriales</taxon>
        <taxon>Oscillospiraceae</taxon>
        <taxon>Acetivibrio</taxon>
    </lineage>
</organism>
<keyword evidence="5 7" id="KW-0472">Membrane</keyword>
<feature type="transmembrane region" description="Helical" evidence="7">
    <location>
        <begin position="316"/>
        <end position="338"/>
    </location>
</feature>
<evidence type="ECO:0000259" key="8">
    <source>
        <dbReference type="Pfam" id="PF02687"/>
    </source>
</evidence>
<dbReference type="OrthoDB" id="9770099at2"/>
<dbReference type="PANTHER" id="PTHR30572:SF4">
    <property type="entry name" value="ABC TRANSPORTER PERMEASE YTRF"/>
    <property type="match status" value="1"/>
</dbReference>
<proteinExistence type="inferred from homology"/>
<keyword evidence="3 7" id="KW-0812">Transmembrane</keyword>
<evidence type="ECO:0000256" key="6">
    <source>
        <dbReference type="ARBA" id="ARBA00038076"/>
    </source>
</evidence>
<dbReference type="InterPro" id="IPR025857">
    <property type="entry name" value="MacB_PCD"/>
</dbReference>
<feature type="domain" description="ABC3 transporter permease C-terminal" evidence="8">
    <location>
        <begin position="325"/>
        <end position="452"/>
    </location>
</feature>
<evidence type="ECO:0000256" key="1">
    <source>
        <dbReference type="ARBA" id="ARBA00004651"/>
    </source>
</evidence>
<evidence type="ECO:0000313" key="10">
    <source>
        <dbReference type="EMBL" id="PQQ68302.1"/>
    </source>
</evidence>
<evidence type="ECO:0000256" key="2">
    <source>
        <dbReference type="ARBA" id="ARBA00022475"/>
    </source>
</evidence>
<dbReference type="Pfam" id="PF02687">
    <property type="entry name" value="FtsX"/>
    <property type="match status" value="1"/>
</dbReference>
<sequence>MKIIDILGMSLKNLFRRKIRTILTLIGVLIGTTSITVMMSIGIGLDKTNEDFMQGMVDMNVITVESYYFPDIDSGSGFVEAEFQNLNDEAVQKFYQIEGVEAVSPELNMYATIKSGRYEAGVSIVGIDPKVMEAFNYKVEKGRLLSEDDQGAIVFGNSIPYHFYNPRDLERSGGFYIGDRGMSDEEPPVDVLNDKLSMFYNTYYGMEGEGRQRGYNVQGVGILKQNWQNDYNVYMSIEYLKKIKKEDERKQRQMEQSSEMFISPRRNSMQESEYERILVKVKDINDVDEIQEKIKEMGFGAHSYADMRNETKKQMFIIQAILGAIGGISLLVAAIGITNTMYMSIYERTKEIGVIKVLGCFLGDIRKMFLVEAGLIGLLGGLIGMALSYGISIGINYIASTFMGAQDPMMMEQTSVSVSIIPLWLALFGIAFAVFVGIIAGYFPSRRAMKISALEAIRTE</sequence>
<evidence type="ECO:0000256" key="5">
    <source>
        <dbReference type="ARBA" id="ARBA00023136"/>
    </source>
</evidence>
<dbReference type="Pfam" id="PF12704">
    <property type="entry name" value="MacB_PCD"/>
    <property type="match status" value="1"/>
</dbReference>
<gene>
    <name evidence="10" type="ORF">B9R14_08730</name>
</gene>
<evidence type="ECO:0000313" key="11">
    <source>
        <dbReference type="Proteomes" id="UP000239720"/>
    </source>
</evidence>